<dbReference type="PANTHER" id="PTHR14218">
    <property type="entry name" value="PROTEASE S8 TRIPEPTIDYL PEPTIDASE I CLN2"/>
    <property type="match status" value="1"/>
</dbReference>
<protein>
    <recommendedName>
        <fullName evidence="5">Peptidase S53 domain-containing protein</fullName>
    </recommendedName>
</protein>
<dbReference type="CDD" id="cd04056">
    <property type="entry name" value="Peptidases_S53"/>
    <property type="match status" value="1"/>
</dbReference>
<sequence>MRMITAGRAVALGALALTIAGATALPAQAATGTHPSSHVRVCGPPAKGMVACDAIRNDAAPVRSSATSLPNGYGPTQLQSAYGLTSTAGAGRTLAIIDAYDAPTAAKDLAVYRTTYGLPGCAGTPTSDAIGTCTFKKVNQTGGTRMPKANAGWAQETSLDLDMASAICPNCSILLVEADSASLADLSTAVTTAVRLGATVVSNSYGGSEPSASAAYDSAYSSTKAVITASTGDGGYGVSYPASAPGVIAVGGTSLTMSGTTRVGETAWSGAGSGCSTAFDQPSWQGAAVGTACGSKRAVADVSAVADPSTGVAVYDSTRYQGRAGWMVFGGTSASSPIIAGTYALAGGPPADGAGAHLYANTSSLHDVSGGSNGSCSTVAAQLCTAGTGWDGPTGLGTPNGLGAF</sequence>
<proteinExistence type="predicted"/>
<keyword evidence="1" id="KW-0645">Protease</keyword>
<keyword evidence="4" id="KW-0732">Signal</keyword>
<feature type="chain" id="PRO_5046636725" description="Peptidase S53 domain-containing protein" evidence="4">
    <location>
        <begin position="30"/>
        <end position="405"/>
    </location>
</feature>
<evidence type="ECO:0000313" key="7">
    <source>
        <dbReference type="Proteomes" id="UP001597347"/>
    </source>
</evidence>
<dbReference type="EMBL" id="JBHUEA010000008">
    <property type="protein sequence ID" value="MFD1721288.1"/>
    <property type="molecule type" value="Genomic_DNA"/>
</dbReference>
<evidence type="ECO:0000256" key="2">
    <source>
        <dbReference type="ARBA" id="ARBA00022801"/>
    </source>
</evidence>
<organism evidence="6 7">
    <name type="scientific">Amnibacterium endophyticum</name>
    <dbReference type="NCBI Taxonomy" id="2109337"/>
    <lineage>
        <taxon>Bacteria</taxon>
        <taxon>Bacillati</taxon>
        <taxon>Actinomycetota</taxon>
        <taxon>Actinomycetes</taxon>
        <taxon>Micrococcales</taxon>
        <taxon>Microbacteriaceae</taxon>
        <taxon>Amnibacterium</taxon>
    </lineage>
</organism>
<feature type="domain" description="Peptidase S53" evidence="5">
    <location>
        <begin position="72"/>
        <end position="405"/>
    </location>
</feature>
<dbReference type="InterPro" id="IPR023828">
    <property type="entry name" value="Peptidase_S8_Ser-AS"/>
</dbReference>
<feature type="signal peptide" evidence="4">
    <location>
        <begin position="1"/>
        <end position="29"/>
    </location>
</feature>
<comment type="caution">
    <text evidence="6">The sequence shown here is derived from an EMBL/GenBank/DDBJ whole genome shotgun (WGS) entry which is preliminary data.</text>
</comment>
<dbReference type="InterPro" id="IPR050819">
    <property type="entry name" value="Tripeptidyl-peptidase_I"/>
</dbReference>
<evidence type="ECO:0000313" key="6">
    <source>
        <dbReference type="EMBL" id="MFD1721288.1"/>
    </source>
</evidence>
<evidence type="ECO:0000256" key="4">
    <source>
        <dbReference type="SAM" id="SignalP"/>
    </source>
</evidence>
<accession>A0ABW4LEV1</accession>
<dbReference type="RefSeq" id="WP_377933389.1">
    <property type="nucleotide sequence ID" value="NZ_JBHUEA010000008.1"/>
</dbReference>
<keyword evidence="7" id="KW-1185">Reference proteome</keyword>
<keyword evidence="2" id="KW-0378">Hydrolase</keyword>
<name>A0ABW4LEV1_9MICO</name>
<dbReference type="Gene3D" id="3.40.50.200">
    <property type="entry name" value="Peptidase S8/S53 domain"/>
    <property type="match status" value="1"/>
</dbReference>
<dbReference type="PANTHER" id="PTHR14218:SF15">
    <property type="entry name" value="TRIPEPTIDYL-PEPTIDASE 1"/>
    <property type="match status" value="1"/>
</dbReference>
<reference evidence="7" key="1">
    <citation type="journal article" date="2019" name="Int. J. Syst. Evol. Microbiol.">
        <title>The Global Catalogue of Microorganisms (GCM) 10K type strain sequencing project: providing services to taxonomists for standard genome sequencing and annotation.</title>
        <authorList>
            <consortium name="The Broad Institute Genomics Platform"/>
            <consortium name="The Broad Institute Genome Sequencing Center for Infectious Disease"/>
            <person name="Wu L."/>
            <person name="Ma J."/>
        </authorList>
    </citation>
    <scope>NUCLEOTIDE SEQUENCE [LARGE SCALE GENOMIC DNA]</scope>
    <source>
        <strain evidence="7">CGMCC 1.12471</strain>
    </source>
</reference>
<gene>
    <name evidence="6" type="ORF">ACFSBI_06975</name>
</gene>
<dbReference type="Proteomes" id="UP001597347">
    <property type="component" value="Unassembled WGS sequence"/>
</dbReference>
<evidence type="ECO:0000259" key="5">
    <source>
        <dbReference type="PROSITE" id="PS51695"/>
    </source>
</evidence>
<dbReference type="InterPro" id="IPR030400">
    <property type="entry name" value="Sedolisin_dom"/>
</dbReference>
<keyword evidence="3" id="KW-0720">Serine protease</keyword>
<dbReference type="PROSITE" id="PS51695">
    <property type="entry name" value="SEDOLISIN"/>
    <property type="match status" value="1"/>
</dbReference>
<dbReference type="InterPro" id="IPR036852">
    <property type="entry name" value="Peptidase_S8/S53_dom_sf"/>
</dbReference>
<dbReference type="SUPFAM" id="SSF52743">
    <property type="entry name" value="Subtilisin-like"/>
    <property type="match status" value="1"/>
</dbReference>
<dbReference type="PROSITE" id="PS00138">
    <property type="entry name" value="SUBTILASE_SER"/>
    <property type="match status" value="1"/>
</dbReference>
<evidence type="ECO:0000256" key="1">
    <source>
        <dbReference type="ARBA" id="ARBA00022670"/>
    </source>
</evidence>
<evidence type="ECO:0000256" key="3">
    <source>
        <dbReference type="ARBA" id="ARBA00022825"/>
    </source>
</evidence>